<keyword evidence="2" id="KW-1185">Reference proteome</keyword>
<reference evidence="1" key="1">
    <citation type="submission" date="2023-10" db="EMBL/GenBank/DDBJ databases">
        <title>Amphibacter perezi, gen. nov., sp. nov. a novel taxa of the family Comamonadaceae, class Betaproteobacteria isolated from the skin microbiota of Pelophylax perezi from different populations.</title>
        <authorList>
            <person name="Costa S."/>
            <person name="Proenca D.N."/>
            <person name="Lopes I."/>
            <person name="Morais P.V."/>
        </authorList>
    </citation>
    <scope>NUCLEOTIDE SEQUENCE</scope>
    <source>
        <strain evidence="1">SL12-8</strain>
    </source>
</reference>
<organism evidence="1 2">
    <name type="scientific">Amphibiibacter pelophylacis</name>
    <dbReference type="NCBI Taxonomy" id="1799477"/>
    <lineage>
        <taxon>Bacteria</taxon>
        <taxon>Pseudomonadati</taxon>
        <taxon>Pseudomonadota</taxon>
        <taxon>Betaproteobacteria</taxon>
        <taxon>Burkholderiales</taxon>
        <taxon>Sphaerotilaceae</taxon>
        <taxon>Amphibiibacter</taxon>
    </lineage>
</organism>
<protein>
    <submittedName>
        <fullName evidence="1">Uncharacterized protein</fullName>
    </submittedName>
</protein>
<evidence type="ECO:0000313" key="2">
    <source>
        <dbReference type="Proteomes" id="UP001364695"/>
    </source>
</evidence>
<sequence>MKYSRTFSLYNFDHGFDKPATIRLNPFEIKISQTNINATTKLSRRATTNFTWSPQGKPIVSKTPAKVGRILKTATFRRIYSKPGDIDVPGNPLVSDEVGDLCLLLSFLTGRRVFQKAELSGLEGGYDGESVVGRNYFLTIGPNWPDVSLLHREGMFPVRHVSRVMGDS</sequence>
<dbReference type="EMBL" id="JAWDIE010000041">
    <property type="protein sequence ID" value="MEJ7139579.1"/>
    <property type="molecule type" value="Genomic_DNA"/>
</dbReference>
<comment type="caution">
    <text evidence="1">The sequence shown here is derived from an EMBL/GenBank/DDBJ whole genome shotgun (WGS) entry which is preliminary data.</text>
</comment>
<dbReference type="Proteomes" id="UP001364695">
    <property type="component" value="Unassembled WGS sequence"/>
</dbReference>
<evidence type="ECO:0000313" key="1">
    <source>
        <dbReference type="EMBL" id="MEJ7139579.1"/>
    </source>
</evidence>
<accession>A0ACC6P6V6</accession>
<proteinExistence type="predicted"/>
<name>A0ACC6P6V6_9BURK</name>
<gene>
    <name evidence="1" type="ORF">RV045_14255</name>
</gene>